<proteinExistence type="predicted"/>
<comment type="caution">
    <text evidence="1">The sequence shown here is derived from an EMBL/GenBank/DDBJ whole genome shotgun (WGS) entry which is preliminary data.</text>
</comment>
<evidence type="ECO:0000313" key="2">
    <source>
        <dbReference type="Proteomes" id="UP000037210"/>
    </source>
</evidence>
<dbReference type="Gene3D" id="3.40.50.300">
    <property type="entry name" value="P-loop containing nucleotide triphosphate hydrolases"/>
    <property type="match status" value="1"/>
</dbReference>
<dbReference type="EMBL" id="LFWZ01000031">
    <property type="protein sequence ID" value="KON30461.1"/>
    <property type="molecule type" value="Genomic_DNA"/>
</dbReference>
<accession>A0A0M0BQF0</accession>
<dbReference type="InterPro" id="IPR027417">
    <property type="entry name" value="P-loop_NTPase"/>
</dbReference>
<dbReference type="SUPFAM" id="SSF52309">
    <property type="entry name" value="N-(deoxy)ribosyltransferase-like"/>
    <property type="match status" value="1"/>
</dbReference>
<dbReference type="AlphaFoldDB" id="A0A0M0BQF0"/>
<evidence type="ECO:0000313" key="1">
    <source>
        <dbReference type="EMBL" id="KON30461.1"/>
    </source>
</evidence>
<sequence>MKTMKARGVVVCTGAPGNGRDELLLRLREGASFRYYHLFDYIVEEARLAGLTLTKLNILDFYDSQPERMEDYRRSAIERIAGEIEGRDGAHIISTPYHFEWKGRRFRGLRGEEAEALDPDLFVIIIDDILRVRERLGRDPQWREHRFTLGEIANWRREEVSGVYELAKGLAPGKEVQLVAYENGEGFLGEVIFDRRKEKVYLSHPITGEDEAFFERVRRFASAISDRYIVFDPYMIKDWNIVDAWRSMQNEARERGLERPPRFSVTTEYADGPRRYELDSAEVEAAIKNIRFQVIDTDYRIIENSSAVVVYHPRESISAGVMCEMVYARGLAKMVYAYYPHEPSPFFEWYSTRLFQDERELRDHLIRESKPPSQAALDLFASGDQA</sequence>
<protein>
    <submittedName>
        <fullName evidence="1">Uncharacterized protein</fullName>
    </submittedName>
</protein>
<organism evidence="1 2">
    <name type="scientific">miscellaneous Crenarchaeota group-15 archaeon DG-45</name>
    <dbReference type="NCBI Taxonomy" id="1685127"/>
    <lineage>
        <taxon>Archaea</taxon>
        <taxon>Candidatus Bathyarchaeota</taxon>
        <taxon>MCG-15</taxon>
    </lineage>
</organism>
<dbReference type="Gene3D" id="3.40.50.450">
    <property type="match status" value="1"/>
</dbReference>
<name>A0A0M0BQF0_9ARCH</name>
<dbReference type="Proteomes" id="UP000037210">
    <property type="component" value="Unassembled WGS sequence"/>
</dbReference>
<reference evidence="1 2" key="1">
    <citation type="submission" date="2015-06" db="EMBL/GenBank/DDBJ databases">
        <title>New insights into the roles of widespread benthic archaea in carbon and nitrogen cycling.</title>
        <authorList>
            <person name="Lazar C.S."/>
            <person name="Baker B.J."/>
            <person name="Seitz K.W."/>
            <person name="Hyde A.S."/>
            <person name="Dick G.J."/>
            <person name="Hinrichs K.-U."/>
            <person name="Teske A.P."/>
        </authorList>
    </citation>
    <scope>NUCLEOTIDE SEQUENCE [LARGE SCALE GENOMIC DNA]</scope>
    <source>
        <strain evidence="1">DG-45</strain>
    </source>
</reference>
<gene>
    <name evidence="1" type="ORF">AC482_03800</name>
</gene>